<proteinExistence type="inferred from homology"/>
<evidence type="ECO:0000313" key="13">
    <source>
        <dbReference type="EMBL" id="HHI66326.1"/>
    </source>
</evidence>
<feature type="transmembrane region" description="Helical" evidence="11">
    <location>
        <begin position="174"/>
        <end position="195"/>
    </location>
</feature>
<dbReference type="CDD" id="cd00310">
    <property type="entry name" value="ATP-synt_Fo_a_6"/>
    <property type="match status" value="1"/>
</dbReference>
<evidence type="ECO:0000256" key="2">
    <source>
        <dbReference type="ARBA" id="ARBA00006810"/>
    </source>
</evidence>
<keyword evidence="6 11" id="KW-0375">Hydrogen ion transport</keyword>
<keyword evidence="7 11" id="KW-1133">Transmembrane helix</keyword>
<dbReference type="EMBL" id="DRUY01000244">
    <property type="protein sequence ID" value="HHI66326.1"/>
    <property type="molecule type" value="Genomic_DNA"/>
</dbReference>
<evidence type="ECO:0000256" key="7">
    <source>
        <dbReference type="ARBA" id="ARBA00022989"/>
    </source>
</evidence>
<evidence type="ECO:0000256" key="5">
    <source>
        <dbReference type="ARBA" id="ARBA00022692"/>
    </source>
</evidence>
<keyword evidence="8 11" id="KW-0406">Ion transport</keyword>
<feature type="transmembrane region" description="Helical" evidence="11">
    <location>
        <begin position="115"/>
        <end position="135"/>
    </location>
</feature>
<feature type="transmembrane region" description="Helical" evidence="11">
    <location>
        <begin position="85"/>
        <end position="109"/>
    </location>
</feature>
<comment type="similarity">
    <text evidence="2 11 12">Belongs to the ATPase A chain family.</text>
</comment>
<keyword evidence="9 11" id="KW-0472">Membrane</keyword>
<keyword evidence="11" id="KW-1003">Cell membrane</keyword>
<feature type="transmembrane region" description="Helical" evidence="11">
    <location>
        <begin position="202"/>
        <end position="223"/>
    </location>
</feature>
<dbReference type="InterPro" id="IPR045083">
    <property type="entry name" value="ATP_synth_F0_asu_bact/mt"/>
</dbReference>
<evidence type="ECO:0000256" key="8">
    <source>
        <dbReference type="ARBA" id="ARBA00023065"/>
    </source>
</evidence>
<organism evidence="13">
    <name type="scientific">Thermodesulfobium narugense</name>
    <dbReference type="NCBI Taxonomy" id="184064"/>
    <lineage>
        <taxon>Bacteria</taxon>
        <taxon>Pseudomonadati</taxon>
        <taxon>Thermodesulfobiota</taxon>
        <taxon>Thermodesulfobiia</taxon>
        <taxon>Thermodesulfobiales</taxon>
        <taxon>Thermodesulfobiaceae</taxon>
        <taxon>Thermodesulfobium</taxon>
    </lineage>
</organism>
<name>A0A7C5PB49_9BACT</name>
<dbReference type="SUPFAM" id="SSF81336">
    <property type="entry name" value="F1F0 ATP synthase subunit A"/>
    <property type="match status" value="1"/>
</dbReference>
<accession>A0A7C5PB49</accession>
<evidence type="ECO:0000256" key="10">
    <source>
        <dbReference type="ARBA" id="ARBA00023310"/>
    </source>
</evidence>
<dbReference type="InterPro" id="IPR000568">
    <property type="entry name" value="ATP_synth_F0_asu"/>
</dbReference>
<protein>
    <recommendedName>
        <fullName evidence="11 12">ATP synthase subunit a</fullName>
    </recommendedName>
    <alternativeName>
        <fullName evidence="11">ATP synthase F0 sector subunit a</fullName>
    </alternativeName>
    <alternativeName>
        <fullName evidence="11">F-ATPase subunit 6</fullName>
    </alternativeName>
</protein>
<keyword evidence="4 11" id="KW-0138">CF(0)</keyword>
<dbReference type="AlphaFoldDB" id="A0A7C5PB49"/>
<dbReference type="InterPro" id="IPR023011">
    <property type="entry name" value="ATP_synth_F0_asu_AS"/>
</dbReference>
<evidence type="ECO:0000256" key="3">
    <source>
        <dbReference type="ARBA" id="ARBA00022448"/>
    </source>
</evidence>
<dbReference type="GO" id="GO:0005886">
    <property type="term" value="C:plasma membrane"/>
    <property type="evidence" value="ECO:0007669"/>
    <property type="project" value="UniProtKB-SubCell"/>
</dbReference>
<dbReference type="PANTHER" id="PTHR11410:SF0">
    <property type="entry name" value="ATP SYNTHASE SUBUNIT A"/>
    <property type="match status" value="1"/>
</dbReference>
<keyword evidence="5 11" id="KW-0812">Transmembrane</keyword>
<dbReference type="PANTHER" id="PTHR11410">
    <property type="entry name" value="ATP SYNTHASE SUBUNIT A"/>
    <property type="match status" value="1"/>
</dbReference>
<dbReference type="Gene3D" id="1.20.120.220">
    <property type="entry name" value="ATP synthase, F0 complex, subunit A"/>
    <property type="match status" value="1"/>
</dbReference>
<evidence type="ECO:0000256" key="4">
    <source>
        <dbReference type="ARBA" id="ARBA00022547"/>
    </source>
</evidence>
<evidence type="ECO:0000256" key="12">
    <source>
        <dbReference type="RuleBase" id="RU000483"/>
    </source>
</evidence>
<sequence>MHIAEEFMLHKIIPINIAGFDLSITQAVLWMWIASVIMLLYLFYCSRNMTVIPSNRLVTAFEVLVDFVRKDLVESFMHGKDVDRFFPLIASMFFFIFASNFIGIIPGTYTPTSNINTTASLAIFVFILYNVLGVFRNGLIGYLKSIVVPGLPAVLVPVVFVIEIFSHLARPLSLAVRLFANMTAGHIIIGVFVYLCLMATGAFVGGFILGALPFLASIGMYFLEVFVKFLQAVIFAVLTAMYIACAVAPEH</sequence>
<dbReference type="GO" id="GO:0045259">
    <property type="term" value="C:proton-transporting ATP synthase complex"/>
    <property type="evidence" value="ECO:0007669"/>
    <property type="project" value="UniProtKB-KW"/>
</dbReference>
<keyword evidence="3 11" id="KW-0813">Transport</keyword>
<dbReference type="PROSITE" id="PS00449">
    <property type="entry name" value="ATPASE_A"/>
    <property type="match status" value="1"/>
</dbReference>
<feature type="transmembrane region" description="Helical" evidence="11">
    <location>
        <begin position="27"/>
        <end position="46"/>
    </location>
</feature>
<dbReference type="InterPro" id="IPR035908">
    <property type="entry name" value="F0_ATP_A_sf"/>
</dbReference>
<comment type="function">
    <text evidence="11 12">Key component of the proton channel; it plays a direct role in the translocation of protons across the membrane.</text>
</comment>
<comment type="subcellular location">
    <subcellularLocation>
        <location evidence="11 12">Cell membrane</location>
        <topology evidence="11 12">Multi-pass membrane protein</topology>
    </subcellularLocation>
    <subcellularLocation>
        <location evidence="1">Membrane</location>
        <topology evidence="1">Multi-pass membrane protein</topology>
    </subcellularLocation>
</comment>
<evidence type="ECO:0000256" key="9">
    <source>
        <dbReference type="ARBA" id="ARBA00023136"/>
    </source>
</evidence>
<dbReference type="GO" id="GO:0046933">
    <property type="term" value="F:proton-transporting ATP synthase activity, rotational mechanism"/>
    <property type="evidence" value="ECO:0007669"/>
    <property type="project" value="UniProtKB-UniRule"/>
</dbReference>
<comment type="caution">
    <text evidence="13">The sequence shown here is derived from an EMBL/GenBank/DDBJ whole genome shotgun (WGS) entry which is preliminary data.</text>
</comment>
<reference evidence="13" key="1">
    <citation type="journal article" date="2020" name="mSystems">
        <title>Genome- and Community-Level Interaction Insights into Carbon Utilization and Element Cycling Functions of Hydrothermarchaeota in Hydrothermal Sediment.</title>
        <authorList>
            <person name="Zhou Z."/>
            <person name="Liu Y."/>
            <person name="Xu W."/>
            <person name="Pan J."/>
            <person name="Luo Z.H."/>
            <person name="Li M."/>
        </authorList>
    </citation>
    <scope>NUCLEOTIDE SEQUENCE [LARGE SCALE GENOMIC DNA]</scope>
    <source>
        <strain evidence="13">SpSt-1019</strain>
    </source>
</reference>
<keyword evidence="10 11" id="KW-0066">ATP synthesis</keyword>
<feature type="transmembrane region" description="Helical" evidence="11">
    <location>
        <begin position="147"/>
        <end position="168"/>
    </location>
</feature>
<feature type="transmembrane region" description="Helical" evidence="11">
    <location>
        <begin position="229"/>
        <end position="248"/>
    </location>
</feature>
<dbReference type="PRINTS" id="PR00123">
    <property type="entry name" value="ATPASEA"/>
</dbReference>
<dbReference type="Pfam" id="PF00119">
    <property type="entry name" value="ATP-synt_A"/>
    <property type="match status" value="1"/>
</dbReference>
<gene>
    <name evidence="11 13" type="primary">atpB</name>
    <name evidence="13" type="ORF">ENL70_07250</name>
</gene>
<evidence type="ECO:0000256" key="11">
    <source>
        <dbReference type="HAMAP-Rule" id="MF_01393"/>
    </source>
</evidence>
<evidence type="ECO:0000256" key="1">
    <source>
        <dbReference type="ARBA" id="ARBA00004141"/>
    </source>
</evidence>
<evidence type="ECO:0000256" key="6">
    <source>
        <dbReference type="ARBA" id="ARBA00022781"/>
    </source>
</evidence>
<dbReference type="NCBIfam" id="TIGR01131">
    <property type="entry name" value="ATP_synt_6_or_A"/>
    <property type="match status" value="1"/>
</dbReference>
<dbReference type="HAMAP" id="MF_01393">
    <property type="entry name" value="ATP_synth_a_bact"/>
    <property type="match status" value="1"/>
</dbReference>